<dbReference type="RefSeq" id="YP_214352.1">
    <property type="nucleotide sequence ID" value="NC_006883.2"/>
</dbReference>
<gene>
    <name evidence="1" type="primary">gp13</name>
    <name evidence="2" type="ORF">PCMG_00123</name>
    <name evidence="1" type="ORF">PSSM2_120</name>
</gene>
<sequence>MAKPASRQQLIDYCLRKLGAPVLEINLDDDQIDDSVDDAIQLFNERHFDGVERMFLKYKITQADLDRGRAKGTDGVGIVTTTATSTNIAGYGTTTSSWYETSNFLQVPDSVVGIEKIFKFDTSTISGGMFSIKYQLFLNDLYNFNSVELLQYSMVKSYLEDIDFLLTTDKQVRFNKRQDRLYLDIDWGAESLDNFLVLDCYRALDPTSFTQVYNDPFLKLYLTALMKRQWGQNLIKFRGVKLPGGIELNGREIFDDAERDIESLRSRMASEYELPPYDFVG</sequence>
<evidence type="ECO:0000313" key="3">
    <source>
        <dbReference type="Proteomes" id="UP000000991"/>
    </source>
</evidence>
<dbReference type="OrthoDB" id="6993at10239"/>
<evidence type="ECO:0000313" key="2">
    <source>
        <dbReference type="EMBL" id="ACY75999.1"/>
    </source>
</evidence>
<dbReference type="EMBL" id="AY939844">
    <property type="protein sequence ID" value="AAX44498.1"/>
    <property type="molecule type" value="Genomic_DNA"/>
</dbReference>
<reference evidence="2 4" key="2">
    <citation type="submission" date="2009-10" db="EMBL/GenBank/DDBJ databases">
        <title>The Genome Sequence of Prochlorococcus phage P-SSM2.</title>
        <authorList>
            <consortium name="The Broad Institute Genome Sequencing Platform"/>
            <person name="Henn M.R."/>
            <person name="Sullivan M.S."/>
            <person name="Osburne M.S."/>
            <person name="Levin J."/>
            <person name="Malboeuf C."/>
            <person name="Casali M."/>
            <person name="Russ C."/>
            <person name="Lennon N."/>
            <person name="Chapman S.B."/>
            <person name="Erlich R."/>
            <person name="Young S.K."/>
            <person name="Koehrsen M."/>
            <person name="Yandava C."/>
            <person name="Zeng Q."/>
            <person name="Alvarado L."/>
            <person name="Anderson S."/>
            <person name="Berlin A."/>
            <person name="Borenstein D."/>
            <person name="Chen Z."/>
            <person name="Engels R."/>
            <person name="Freedman E."/>
            <person name="Gellesch M."/>
            <person name="Goldberg J."/>
            <person name="Green L."/>
            <person name="Griggs A."/>
            <person name="Gujja S."/>
            <person name="Heilman E.R."/>
            <person name="Heiman D."/>
            <person name="Hepburn T."/>
            <person name="Howarth C."/>
            <person name="Jen D."/>
            <person name="Larson L."/>
            <person name="Lewis B."/>
            <person name="Mehta T."/>
            <person name="Park D."/>
            <person name="Pearson M."/>
            <person name="Richards J."/>
            <person name="Rizzolo K."/>
            <person name="Roberts A."/>
            <person name="Ryan E."/>
            <person name="Saif S."/>
            <person name="Shea T."/>
            <person name="Shenoy N."/>
            <person name="Sisk P."/>
            <person name="Stolte C."/>
            <person name="Sykes S."/>
            <person name="Walk T."/>
            <person name="White J."/>
            <person name="Yu Q."/>
            <person name="Coleman M.L."/>
            <person name="Huang K.H."/>
            <person name="Weigele P.R."/>
            <person name="DeFrancesco A.S."/>
            <person name="Kern S.E."/>
            <person name="Thompson L.R."/>
            <person name="Fu R."/>
            <person name="Hombeck B."/>
            <person name="Chisholm S.W."/>
            <person name="Haas B."/>
            <person name="Nusbaum C."/>
            <person name="Birren B."/>
        </authorList>
    </citation>
    <scope>NUCLEOTIDE SEQUENCE [LARGE SCALE GENOMIC DNA]</scope>
    <source>
        <strain evidence="2">P-SSM2</strain>
    </source>
</reference>
<dbReference type="EMBL" id="GU071092">
    <property type="protein sequence ID" value="ACY75999.1"/>
    <property type="molecule type" value="Genomic_DNA"/>
</dbReference>
<organismHost>
    <name type="scientific">Prochlorococcus</name>
    <dbReference type="NCBI Taxonomy" id="1218"/>
</organismHost>
<dbReference type="Proteomes" id="UP000000991">
    <property type="component" value="Segment"/>
</dbReference>
<accession>Q58MN4</accession>
<protein>
    <submittedName>
        <fullName evidence="1">Neck protein</fullName>
    </submittedName>
    <submittedName>
        <fullName evidence="2">Predicted protein</fullName>
    </submittedName>
</protein>
<name>Q58MN4_BPPRM</name>
<dbReference type="KEGG" id="vg:3294213"/>
<evidence type="ECO:0000313" key="4">
    <source>
        <dbReference type="Proteomes" id="UP000013923"/>
    </source>
</evidence>
<dbReference type="GeneID" id="3294213"/>
<organism evidence="1 3">
    <name type="scientific">Prochlorococcus phage P-SSM2</name>
    <dbReference type="NCBI Taxonomy" id="268746"/>
    <lineage>
        <taxon>Viruses</taxon>
        <taxon>Duplodnaviria</taxon>
        <taxon>Heunggongvirae</taxon>
        <taxon>Uroviricota</taxon>
        <taxon>Caudoviricetes</taxon>
        <taxon>Pantevenvirales</taxon>
        <taxon>Kyanoviridae</taxon>
        <taxon>Salacisavirus</taxon>
        <taxon>Salacisavirus pssm2</taxon>
    </lineage>
</organism>
<reference evidence="1 3" key="3">
    <citation type="journal article" date="2010" name="Environ. Microbiol.">
        <title>Genomic analysis of oceanic cyanobacterial myoviruses compared with T4-like myoviruses from diverse hosts and environments.</title>
        <authorList>
            <person name="Sullivan M.B."/>
            <person name="Huang K.H."/>
            <person name="Ignacio-Espinoza J.C."/>
            <person name="Berlin A.M."/>
            <person name="Kelly L."/>
            <person name="Weigele P.R."/>
            <person name="DeFrancesco A.S."/>
            <person name="Kern S.E."/>
            <person name="Thompson L.R."/>
            <person name="Young S."/>
            <person name="Yandava C."/>
            <person name="Fu R."/>
            <person name="Krastins B."/>
            <person name="Chase M."/>
            <person name="Sarracino D."/>
            <person name="Osburne M.S."/>
            <person name="Henn M.R."/>
            <person name="Chisholm S.W."/>
        </authorList>
    </citation>
    <scope>NUCLEOTIDE SEQUENCE [LARGE SCALE GENOMIC DNA]</scope>
</reference>
<proteinExistence type="predicted"/>
<reference evidence="1 3" key="1">
    <citation type="journal article" date="2005" name="PLoS Biol.">
        <title>Three Prochlorococcus cyanophage genomes: signature features and ecological interpretations.</title>
        <authorList>
            <person name="Sullivan M.B."/>
            <person name="Coleman M.L."/>
            <person name="Weigele P."/>
            <person name="Rohwer F."/>
            <person name="Chisholm S.W."/>
        </authorList>
    </citation>
    <scope>NUCLEOTIDE SEQUENCE</scope>
</reference>
<dbReference type="Proteomes" id="UP000013923">
    <property type="component" value="Genome"/>
</dbReference>
<keyword evidence="3" id="KW-1185">Reference proteome</keyword>
<evidence type="ECO:0000313" key="1">
    <source>
        <dbReference type="EMBL" id="AAX44498.1"/>
    </source>
</evidence>